<feature type="region of interest" description="Disordered" evidence="1">
    <location>
        <begin position="915"/>
        <end position="950"/>
    </location>
</feature>
<dbReference type="Gene3D" id="2.40.50.140">
    <property type="entry name" value="Nucleic acid-binding proteins"/>
    <property type="match status" value="1"/>
</dbReference>
<feature type="compositionally biased region" description="Basic and acidic residues" evidence="1">
    <location>
        <begin position="735"/>
        <end position="762"/>
    </location>
</feature>
<evidence type="ECO:0000313" key="4">
    <source>
        <dbReference type="Proteomes" id="UP000285405"/>
    </source>
</evidence>
<sequence length="1156" mass="129231">MANIVSEFSNLGNTNLIPIAQLSPALASITSQSIEAVVTLTWPYNSASNSITFLLSEPDFRLRKEKGQVRVQFSGSCGKIITKERVSSGDRLVVGLEGVEWIKDDLSMTVPGNSIEYKLRFSERLLLQFQREGQNEIQKICVDHPSREDFASSSNILNSEPKYTLRSAESPKLLDNPLLAQNIIEDDLYSSPAFLKRARMSYGSLFDSALDGFSEADGTIQGFGRKRTRLSSNRGYDYRSSSSEEDREENIAEISTRLIESTKSSKPPAMIDEAVQTYSENCEERLGSIETTQLLKSDCSDSSKFISNEKSSEGQLVPEDEFTLTSNKNLAPISHDLVPKPPEHKHLVSREIPQPSLISQSLSHNNAEQVHRKPILKIIGPKTSSINPDIDTHTDGEKINESDHKSNEYNKFDLKRISSRSKIESISQARGMNDEEIPTDRVNFIISGNVQTRESEPCIPEAKVPTSKQLDNEATAVELTENELRVSTKLKSSEEPESDRSTPLSNSKFIATDLSDRDKSSTHDLSDQSSISGNETGIHSNIKILSSDSHISTVSSNTPLIEKTNRVKGVITRPKLQESSRVFDDSQSINKSISKIREISTDITRVCEDYSCEKEAGTDDIEEQEMNSGEEENSSQEYSDLITPSFAYTDYNEYEDEIFYMGQDSSSPAGYENSREDYERNSFSEEEKEIFCYISEEESPAIINLLSSDDEEEPNVKPMSPSLMSDQEDSTNGTQDEREDKISLEEKEDNAFGEKDLSSDSKRTELLVNPHRNDRDITTLIQIECPEKKQKQPTLQIVGSEEEKNEKLNKNSIFLNSTGDERIAVDADFTNKEISCVDKITKSQIDNPRSLHREERVKSKDSLDIENKLISGASPEASSKLPHEGPICDKNSIDIEEEVPYFLSHQQNDYVELSPESALPKPGKLDNDTQCDTGSVEPRTPQKTDLPSTDTIKSQLKGHDASIELALSSMSSPSKKQSPSVIDMKLNLARTLRTELSEYTSLKLLRYHLNKKLDVFAIITSSPAPPKRVKGGPKDYLLSFNITDPTIAPGNTTRVQIFRPCQEALPLVDIGDGILLRNFQVLIEKRLFFLRSKTGEGSSWAVFKSAGEIQIRGPPVELSAVEIEYVSDLKNWFSELDIVAQEKFSRANEKSTASTK</sequence>
<feature type="compositionally biased region" description="Basic and acidic residues" evidence="1">
    <location>
        <begin position="514"/>
        <end position="526"/>
    </location>
</feature>
<dbReference type="SUPFAM" id="SSF50249">
    <property type="entry name" value="Nucleic acid-binding proteins"/>
    <property type="match status" value="1"/>
</dbReference>
<dbReference type="SMART" id="SM00976">
    <property type="entry name" value="Telo_bind"/>
    <property type="match status" value="1"/>
</dbReference>
<feature type="region of interest" description="Disordered" evidence="1">
    <location>
        <begin position="384"/>
        <end position="405"/>
    </location>
</feature>
<dbReference type="EMBL" id="MCBR01020239">
    <property type="protein sequence ID" value="RKF55628.1"/>
    <property type="molecule type" value="Genomic_DNA"/>
</dbReference>
<dbReference type="AlphaFoldDB" id="A0A420HDX1"/>
<feature type="region of interest" description="Disordered" evidence="1">
    <location>
        <begin position="662"/>
        <end position="682"/>
    </location>
</feature>
<gene>
    <name evidence="3" type="ORF">GcC1_202022</name>
</gene>
<feature type="compositionally biased region" description="Polar residues" evidence="1">
    <location>
        <begin position="722"/>
        <end position="734"/>
    </location>
</feature>
<proteinExistence type="predicted"/>
<dbReference type="GO" id="GO:0000781">
    <property type="term" value="C:chromosome, telomeric region"/>
    <property type="evidence" value="ECO:0007669"/>
    <property type="project" value="InterPro"/>
</dbReference>
<dbReference type="Pfam" id="PF02765">
    <property type="entry name" value="POT1"/>
    <property type="match status" value="1"/>
</dbReference>
<dbReference type="GO" id="GO:0000723">
    <property type="term" value="P:telomere maintenance"/>
    <property type="evidence" value="ECO:0007669"/>
    <property type="project" value="InterPro"/>
</dbReference>
<dbReference type="OrthoDB" id="5363079at2759"/>
<dbReference type="InterPro" id="IPR011564">
    <property type="entry name" value="Telomer_end-bd_POT1/Cdc13"/>
</dbReference>
<protein>
    <recommendedName>
        <fullName evidence="2">Telomeric single stranded DNA binding POT1/Cdc13 domain-containing protein</fullName>
    </recommendedName>
</protein>
<feature type="region of interest" description="Disordered" evidence="1">
    <location>
        <begin position="707"/>
        <end position="762"/>
    </location>
</feature>
<feature type="region of interest" description="Disordered" evidence="1">
    <location>
        <begin position="452"/>
        <end position="473"/>
    </location>
</feature>
<feature type="compositionally biased region" description="Basic and acidic residues" evidence="1">
    <location>
        <begin position="485"/>
        <end position="500"/>
    </location>
</feature>
<feature type="domain" description="Telomeric single stranded DNA binding POT1/Cdc13" evidence="2">
    <location>
        <begin position="999"/>
        <end position="1134"/>
    </location>
</feature>
<dbReference type="Proteomes" id="UP000285405">
    <property type="component" value="Unassembled WGS sequence"/>
</dbReference>
<feature type="region of interest" description="Disordered" evidence="1">
    <location>
        <begin position="616"/>
        <end position="639"/>
    </location>
</feature>
<dbReference type="InterPro" id="IPR012340">
    <property type="entry name" value="NA-bd_OB-fold"/>
</dbReference>
<feature type="compositionally biased region" description="Acidic residues" evidence="1">
    <location>
        <begin position="618"/>
        <end position="634"/>
    </location>
</feature>
<comment type="caution">
    <text evidence="3">The sequence shown here is derived from an EMBL/GenBank/DDBJ whole genome shotgun (WGS) entry which is preliminary data.</text>
</comment>
<reference evidence="3 4" key="1">
    <citation type="journal article" date="2018" name="BMC Genomics">
        <title>Comparative genome analyses reveal sequence features reflecting distinct modes of host-adaptation between dicot and monocot powdery mildew.</title>
        <authorList>
            <person name="Wu Y."/>
            <person name="Ma X."/>
            <person name="Pan Z."/>
            <person name="Kale S.D."/>
            <person name="Song Y."/>
            <person name="King H."/>
            <person name="Zhang Q."/>
            <person name="Presley C."/>
            <person name="Deng X."/>
            <person name="Wei C.I."/>
            <person name="Xiao S."/>
        </authorList>
    </citation>
    <scope>NUCLEOTIDE SEQUENCE [LARGE SCALE GENOMIC DNA]</scope>
    <source>
        <strain evidence="3">UCSC1</strain>
    </source>
</reference>
<evidence type="ECO:0000259" key="2">
    <source>
        <dbReference type="SMART" id="SM00976"/>
    </source>
</evidence>
<accession>A0A420HDX1</accession>
<organism evidence="3 4">
    <name type="scientific">Golovinomyces cichoracearum</name>
    <dbReference type="NCBI Taxonomy" id="62708"/>
    <lineage>
        <taxon>Eukaryota</taxon>
        <taxon>Fungi</taxon>
        <taxon>Dikarya</taxon>
        <taxon>Ascomycota</taxon>
        <taxon>Pezizomycotina</taxon>
        <taxon>Leotiomycetes</taxon>
        <taxon>Erysiphales</taxon>
        <taxon>Erysiphaceae</taxon>
        <taxon>Golovinomyces</taxon>
    </lineage>
</organism>
<evidence type="ECO:0000256" key="1">
    <source>
        <dbReference type="SAM" id="MobiDB-lite"/>
    </source>
</evidence>
<dbReference type="CDD" id="cd04497">
    <property type="entry name" value="hPOT1_OB1_like"/>
    <property type="match status" value="1"/>
</dbReference>
<feature type="compositionally biased region" description="Basic and acidic residues" evidence="1">
    <location>
        <begin position="390"/>
        <end position="405"/>
    </location>
</feature>
<feature type="region of interest" description="Disordered" evidence="1">
    <location>
        <begin position="485"/>
        <end position="535"/>
    </location>
</feature>
<evidence type="ECO:0000313" key="3">
    <source>
        <dbReference type="EMBL" id="RKF55628.1"/>
    </source>
</evidence>
<feature type="compositionally biased region" description="Polar residues" evidence="1">
    <location>
        <begin position="941"/>
        <end position="950"/>
    </location>
</feature>
<dbReference type="GO" id="GO:0003677">
    <property type="term" value="F:DNA binding"/>
    <property type="evidence" value="ECO:0007669"/>
    <property type="project" value="InterPro"/>
</dbReference>
<feature type="compositionally biased region" description="Basic and acidic residues" evidence="1">
    <location>
        <begin position="673"/>
        <end position="682"/>
    </location>
</feature>
<name>A0A420HDX1_9PEZI</name>